<gene>
    <name evidence="1" type="ORF">CR513_53523</name>
</gene>
<protein>
    <submittedName>
        <fullName evidence="1">Uncharacterized protein</fullName>
    </submittedName>
</protein>
<name>A0A371ENG0_MUCPR</name>
<dbReference type="AlphaFoldDB" id="A0A371ENG0"/>
<feature type="non-terminal residue" evidence="1">
    <location>
        <position position="1"/>
    </location>
</feature>
<reference evidence="1" key="1">
    <citation type="submission" date="2018-05" db="EMBL/GenBank/DDBJ databases">
        <title>Draft genome of Mucuna pruriens seed.</title>
        <authorList>
            <person name="Nnadi N.E."/>
            <person name="Vos R."/>
            <person name="Hasami M.H."/>
            <person name="Devisetty U.K."/>
            <person name="Aguiy J.C."/>
        </authorList>
    </citation>
    <scope>NUCLEOTIDE SEQUENCE [LARGE SCALE GENOMIC DNA]</scope>
    <source>
        <strain evidence="1">JCA_2017</strain>
    </source>
</reference>
<organism evidence="1 2">
    <name type="scientific">Mucuna pruriens</name>
    <name type="common">Velvet bean</name>
    <name type="synonym">Dolichos pruriens</name>
    <dbReference type="NCBI Taxonomy" id="157652"/>
    <lineage>
        <taxon>Eukaryota</taxon>
        <taxon>Viridiplantae</taxon>
        <taxon>Streptophyta</taxon>
        <taxon>Embryophyta</taxon>
        <taxon>Tracheophyta</taxon>
        <taxon>Spermatophyta</taxon>
        <taxon>Magnoliopsida</taxon>
        <taxon>eudicotyledons</taxon>
        <taxon>Gunneridae</taxon>
        <taxon>Pentapetalae</taxon>
        <taxon>rosids</taxon>
        <taxon>fabids</taxon>
        <taxon>Fabales</taxon>
        <taxon>Fabaceae</taxon>
        <taxon>Papilionoideae</taxon>
        <taxon>50 kb inversion clade</taxon>
        <taxon>NPAAA clade</taxon>
        <taxon>indigoferoid/millettioid clade</taxon>
        <taxon>Phaseoleae</taxon>
        <taxon>Mucuna</taxon>
    </lineage>
</organism>
<comment type="caution">
    <text evidence="1">The sequence shown here is derived from an EMBL/GenBank/DDBJ whole genome shotgun (WGS) entry which is preliminary data.</text>
</comment>
<dbReference type="Proteomes" id="UP000257109">
    <property type="component" value="Unassembled WGS sequence"/>
</dbReference>
<proteinExistence type="predicted"/>
<evidence type="ECO:0000313" key="2">
    <source>
        <dbReference type="Proteomes" id="UP000257109"/>
    </source>
</evidence>
<accession>A0A371ENG0</accession>
<dbReference type="EMBL" id="QJKJ01012921">
    <property type="protein sequence ID" value="RDX67585.1"/>
    <property type="molecule type" value="Genomic_DNA"/>
</dbReference>
<keyword evidence="2" id="KW-1185">Reference proteome</keyword>
<evidence type="ECO:0000313" key="1">
    <source>
        <dbReference type="EMBL" id="RDX67585.1"/>
    </source>
</evidence>
<sequence length="69" mass="8053">MEGFTWRRKKAMKLAIKGDFIALFSQKLDSTKTKINHSRSNNASIHPPQVPTSPYYLHLREDSFTTTQW</sequence>